<accession>A0AC61RIC1</accession>
<reference evidence="1" key="1">
    <citation type="submission" date="2019-04" db="EMBL/GenBank/DDBJ databases">
        <title>Microbes associate with the intestines of laboratory mice.</title>
        <authorList>
            <person name="Navarre W."/>
            <person name="Wong E."/>
            <person name="Huang K."/>
            <person name="Tropini C."/>
            <person name="Ng K."/>
            <person name="Yu B."/>
        </authorList>
    </citation>
    <scope>NUCLEOTIDE SEQUENCE</scope>
    <source>
        <strain evidence="1">NM04_E33</strain>
    </source>
</reference>
<proteinExistence type="predicted"/>
<name>A0AC61RIC1_9BACT</name>
<evidence type="ECO:0000313" key="1">
    <source>
        <dbReference type="EMBL" id="TGY80872.1"/>
    </source>
</evidence>
<dbReference type="Proteomes" id="UP000306319">
    <property type="component" value="Unassembled WGS sequence"/>
</dbReference>
<protein>
    <submittedName>
        <fullName evidence="1">Uncharacterized protein</fullName>
    </submittedName>
</protein>
<comment type="caution">
    <text evidence="1">The sequence shown here is derived from an EMBL/GenBank/DDBJ whole genome shotgun (WGS) entry which is preliminary data.</text>
</comment>
<evidence type="ECO:0000313" key="2">
    <source>
        <dbReference type="Proteomes" id="UP000306319"/>
    </source>
</evidence>
<organism evidence="1 2">
    <name type="scientific">Lepagella muris</name>
    <dbReference type="NCBI Taxonomy" id="3032870"/>
    <lineage>
        <taxon>Bacteria</taxon>
        <taxon>Pseudomonadati</taxon>
        <taxon>Bacteroidota</taxon>
        <taxon>Bacteroidia</taxon>
        <taxon>Bacteroidales</taxon>
        <taxon>Muribaculaceae</taxon>
        <taxon>Lepagella</taxon>
    </lineage>
</organism>
<sequence length="345" mass="37427">MSNYSAQGSITIKRLRNGDSLYVSFDTNGKPLYQGVDTSTGSVSPDWTVAANQPIITPKVTSVRGNTVVRSSHQWKWNGQTLIFTGATSSDGIWRTDSTGKFQINLTTGDEGGSLKIIGNLANANAVANGELEYSCVATLSGTNYNIAKSIDVVIQNMGASSFYGYIVASPQTLDSNNLTSLLKTGLQSGADPVTSYHVKWFKDDTAWSSMDGNKQVTVGRDDVNGTQLFIAEFYLKASDTAPVARAGVYIIDSLDEHIIVFDYTSTAREVAPGQNVTVKAKVVNTRTNSVQTLNNPVWKCDVMDKDTWKSIKHSNTDSITITTAETDRNNKENDVEVVAEVEFS</sequence>
<gene>
    <name evidence="1" type="ORF">E5331_00400</name>
</gene>
<keyword evidence="2" id="KW-1185">Reference proteome</keyword>
<dbReference type="EMBL" id="SRYB01000001">
    <property type="protein sequence ID" value="TGY80872.1"/>
    <property type="molecule type" value="Genomic_DNA"/>
</dbReference>